<accession>A0A9D3V5Y2</accession>
<evidence type="ECO:0000313" key="1">
    <source>
        <dbReference type="EMBL" id="KAH1072794.1"/>
    </source>
</evidence>
<dbReference type="EMBL" id="JAIQCV010000008">
    <property type="protein sequence ID" value="KAH1072794.1"/>
    <property type="molecule type" value="Genomic_DNA"/>
</dbReference>
<sequence length="76" mass="8791">MDAYKPYSTKSVKNLDILLKLSPMRHSTRRSNSRDRCTFHNDVGYKTKDCFTLNDAIEEAARNSELFEFVDQGVSQ</sequence>
<comment type="caution">
    <text evidence="1">The sequence shown here is derived from an EMBL/GenBank/DDBJ whole genome shotgun (WGS) entry which is preliminary data.</text>
</comment>
<keyword evidence="2" id="KW-1185">Reference proteome</keyword>
<name>A0A9D3V5Y2_9ROSI</name>
<organism evidence="1 2">
    <name type="scientific">Gossypium stocksii</name>
    <dbReference type="NCBI Taxonomy" id="47602"/>
    <lineage>
        <taxon>Eukaryota</taxon>
        <taxon>Viridiplantae</taxon>
        <taxon>Streptophyta</taxon>
        <taxon>Embryophyta</taxon>
        <taxon>Tracheophyta</taxon>
        <taxon>Spermatophyta</taxon>
        <taxon>Magnoliopsida</taxon>
        <taxon>eudicotyledons</taxon>
        <taxon>Gunneridae</taxon>
        <taxon>Pentapetalae</taxon>
        <taxon>rosids</taxon>
        <taxon>malvids</taxon>
        <taxon>Malvales</taxon>
        <taxon>Malvaceae</taxon>
        <taxon>Malvoideae</taxon>
        <taxon>Gossypium</taxon>
    </lineage>
</organism>
<reference evidence="1 2" key="1">
    <citation type="journal article" date="2021" name="Plant Biotechnol. J.">
        <title>Multi-omics assisted identification of the key and species-specific regulatory components of drought-tolerant mechanisms in Gossypium stocksii.</title>
        <authorList>
            <person name="Yu D."/>
            <person name="Ke L."/>
            <person name="Zhang D."/>
            <person name="Wu Y."/>
            <person name="Sun Y."/>
            <person name="Mei J."/>
            <person name="Sun J."/>
            <person name="Sun Y."/>
        </authorList>
    </citation>
    <scope>NUCLEOTIDE SEQUENCE [LARGE SCALE GENOMIC DNA]</scope>
    <source>
        <strain evidence="2">cv. E1</strain>
        <tissue evidence="1">Leaf</tissue>
    </source>
</reference>
<proteinExistence type="predicted"/>
<evidence type="ECO:0000313" key="2">
    <source>
        <dbReference type="Proteomes" id="UP000828251"/>
    </source>
</evidence>
<gene>
    <name evidence="1" type="ORF">J1N35_025122</name>
</gene>
<protein>
    <submittedName>
        <fullName evidence="1">Uncharacterized protein</fullName>
    </submittedName>
</protein>
<dbReference type="Proteomes" id="UP000828251">
    <property type="component" value="Unassembled WGS sequence"/>
</dbReference>
<dbReference type="AlphaFoldDB" id="A0A9D3V5Y2"/>